<comment type="caution">
    <text evidence="2">The sequence shown here is derived from an EMBL/GenBank/DDBJ whole genome shotgun (WGS) entry which is preliminary data.</text>
</comment>
<dbReference type="Proteomes" id="UP001223420">
    <property type="component" value="Unassembled WGS sequence"/>
</dbReference>
<evidence type="ECO:0000259" key="1">
    <source>
        <dbReference type="Pfam" id="PF05406"/>
    </source>
</evidence>
<feature type="domain" description="WGR" evidence="1">
    <location>
        <begin position="2"/>
        <end position="40"/>
    </location>
</feature>
<name>A0AAJ1TUS5_9HYPH</name>
<sequence length="41" mass="4843">MREWGRISRASTVRRDHYPSPVEAQVAVEAKRRDKEKRGYA</sequence>
<reference evidence="2" key="1">
    <citation type="submission" date="2023-07" db="EMBL/GenBank/DDBJ databases">
        <title>Genomic Encyclopedia of Type Strains, Phase IV (KMG-IV): sequencing the most valuable type-strain genomes for metagenomic binning, comparative biology and taxonomic classification.</title>
        <authorList>
            <person name="Goeker M."/>
        </authorList>
    </citation>
    <scope>NUCLEOTIDE SEQUENCE</scope>
    <source>
        <strain evidence="2">DSM 19569</strain>
    </source>
</reference>
<dbReference type="AlphaFoldDB" id="A0AAJ1TUS5"/>
<organism evidence="2 3">
    <name type="scientific">Methylobacterium brachiatum</name>
    <dbReference type="NCBI Taxonomy" id="269660"/>
    <lineage>
        <taxon>Bacteria</taxon>
        <taxon>Pseudomonadati</taxon>
        <taxon>Pseudomonadota</taxon>
        <taxon>Alphaproteobacteria</taxon>
        <taxon>Hyphomicrobiales</taxon>
        <taxon>Methylobacteriaceae</taxon>
        <taxon>Methylobacterium</taxon>
    </lineage>
</organism>
<dbReference type="EMBL" id="JAUSWL010000024">
    <property type="protein sequence ID" value="MDQ0547331.1"/>
    <property type="molecule type" value="Genomic_DNA"/>
</dbReference>
<proteinExistence type="predicted"/>
<evidence type="ECO:0000313" key="3">
    <source>
        <dbReference type="Proteomes" id="UP001223420"/>
    </source>
</evidence>
<protein>
    <submittedName>
        <fullName evidence="2">DNA-binding WGR domain protein</fullName>
    </submittedName>
</protein>
<accession>A0AAJ1TUS5</accession>
<dbReference type="InterPro" id="IPR036930">
    <property type="entry name" value="WGR_dom_sf"/>
</dbReference>
<dbReference type="GO" id="GO:0003677">
    <property type="term" value="F:DNA binding"/>
    <property type="evidence" value="ECO:0007669"/>
    <property type="project" value="UniProtKB-KW"/>
</dbReference>
<dbReference type="InterPro" id="IPR008893">
    <property type="entry name" value="WGR_domain"/>
</dbReference>
<evidence type="ECO:0000313" key="2">
    <source>
        <dbReference type="EMBL" id="MDQ0547331.1"/>
    </source>
</evidence>
<dbReference type="SUPFAM" id="SSF142921">
    <property type="entry name" value="WGR domain-like"/>
    <property type="match status" value="1"/>
</dbReference>
<keyword evidence="2" id="KW-0238">DNA-binding</keyword>
<gene>
    <name evidence="2" type="ORF">QO001_006290</name>
</gene>
<dbReference type="Pfam" id="PF05406">
    <property type="entry name" value="WGR"/>
    <property type="match status" value="1"/>
</dbReference>